<dbReference type="EMBL" id="JPQT01000063">
    <property type="protein sequence ID" value="KFE54049.1"/>
    <property type="molecule type" value="Genomic_DNA"/>
</dbReference>
<proteinExistence type="predicted"/>
<keyword evidence="1" id="KW-0812">Transmembrane</keyword>
<reference evidence="2 3" key="1">
    <citation type="submission" date="2014-07" db="EMBL/GenBank/DDBJ databases">
        <title>Draft Genome Sequences of Environmental Pseudomonas syringae strains.</title>
        <authorList>
            <person name="Baltrus D.A."/>
            <person name="Berge O."/>
            <person name="Morris C."/>
        </authorList>
    </citation>
    <scope>NUCLEOTIDE SEQUENCE [LARGE SCALE GENOMIC DNA]</scope>
    <source>
        <strain evidence="2 3">CEB003</strain>
    </source>
</reference>
<gene>
    <name evidence="2" type="ORF">IV02_04700</name>
</gene>
<sequence length="236" mass="26630">MRKNTVVRETLISLSLIAALAYITYLAMSLYSQGFTIVQTHDAKVLERNPTFSAILFGASSLVFIVILVAGLIKVRQGKWKPEFPTEPLWVALIAFLFSIMFFASGAVVYETRYEIGRAYNNPVINEKTLAEYEVKAPTSLGIFFRREMTSEQEKAFVKYVQTNRYVNEQRRTLESSGAVNLHQANHLLVGDLDPDYGFNDFSKSKFNLFLPLFGLVGLFVLCQCLGVLLTKGQDE</sequence>
<evidence type="ECO:0000256" key="1">
    <source>
        <dbReference type="SAM" id="Phobius"/>
    </source>
</evidence>
<feature type="transmembrane region" description="Helical" evidence="1">
    <location>
        <begin position="51"/>
        <end position="73"/>
    </location>
</feature>
<feature type="transmembrane region" description="Helical" evidence="1">
    <location>
        <begin position="209"/>
        <end position="230"/>
    </location>
</feature>
<feature type="transmembrane region" description="Helical" evidence="1">
    <location>
        <begin position="12"/>
        <end position="31"/>
    </location>
</feature>
<dbReference type="Proteomes" id="UP000028643">
    <property type="component" value="Unassembled WGS sequence"/>
</dbReference>
<dbReference type="PATRIC" id="fig|317.174.peg.958"/>
<protein>
    <submittedName>
        <fullName evidence="2">Uncharacterized protein</fullName>
    </submittedName>
</protein>
<feature type="transmembrane region" description="Helical" evidence="1">
    <location>
        <begin position="89"/>
        <end position="110"/>
    </location>
</feature>
<organism evidence="2 3">
    <name type="scientific">Pseudomonas syringae</name>
    <dbReference type="NCBI Taxonomy" id="317"/>
    <lineage>
        <taxon>Bacteria</taxon>
        <taxon>Pseudomonadati</taxon>
        <taxon>Pseudomonadota</taxon>
        <taxon>Gammaproteobacteria</taxon>
        <taxon>Pseudomonadales</taxon>
        <taxon>Pseudomonadaceae</taxon>
        <taxon>Pseudomonas</taxon>
    </lineage>
</organism>
<comment type="caution">
    <text evidence="2">The sequence shown here is derived from an EMBL/GenBank/DDBJ whole genome shotgun (WGS) entry which is preliminary data.</text>
</comment>
<evidence type="ECO:0000313" key="2">
    <source>
        <dbReference type="EMBL" id="KFE54049.1"/>
    </source>
</evidence>
<keyword evidence="1" id="KW-1133">Transmembrane helix</keyword>
<keyword evidence="1" id="KW-0472">Membrane</keyword>
<accession>A0A085VF36</accession>
<evidence type="ECO:0000313" key="3">
    <source>
        <dbReference type="Proteomes" id="UP000028643"/>
    </source>
</evidence>
<dbReference type="AlphaFoldDB" id="A0A085VF36"/>
<name>A0A085VF36_PSESX</name>